<feature type="transmembrane region" description="Helical" evidence="5">
    <location>
        <begin position="164"/>
        <end position="186"/>
    </location>
</feature>
<accession>A0A3P9J2R8</accession>
<feature type="transmembrane region" description="Helical" evidence="5">
    <location>
        <begin position="198"/>
        <end position="217"/>
    </location>
</feature>
<dbReference type="Pfam" id="PF13903">
    <property type="entry name" value="Claudin_2"/>
    <property type="match status" value="1"/>
</dbReference>
<dbReference type="Ensembl" id="ENSORLT00015002593.1">
    <property type="protein sequence ID" value="ENSORLP00015026560.1"/>
    <property type="gene ID" value="ENSORLG00015008213.1"/>
</dbReference>
<reference evidence="6 7" key="2">
    <citation type="submission" date="2017-04" db="EMBL/GenBank/DDBJ databases">
        <title>CpG methylation of centromeres and impact of large insertions on vertebrate speciation.</title>
        <authorList>
            <person name="Ichikawa K."/>
            <person name="Yoshimura J."/>
            <person name="Morishita S."/>
        </authorList>
    </citation>
    <scope>NUCLEOTIDE SEQUENCE</scope>
    <source>
        <strain evidence="6 7">HSOK</strain>
    </source>
</reference>
<dbReference type="PANTHER" id="PTHR14347">
    <property type="entry name" value="CLAUDIN DOMAIN-CONTAINING PROTEIN 1"/>
    <property type="match status" value="1"/>
</dbReference>
<evidence type="ECO:0000313" key="7">
    <source>
        <dbReference type="Proteomes" id="UP000265200"/>
    </source>
</evidence>
<name>A0A3P9J2R8_ORYLA</name>
<reference key="1">
    <citation type="journal article" date="2007" name="Nature">
        <title>The medaka draft genome and insights into vertebrate genome evolution.</title>
        <authorList>
            <person name="Kasahara M."/>
            <person name="Naruse K."/>
            <person name="Sasaki S."/>
            <person name="Nakatani Y."/>
            <person name="Qu W."/>
            <person name="Ahsan B."/>
            <person name="Yamada T."/>
            <person name="Nagayasu Y."/>
            <person name="Doi K."/>
            <person name="Kasai Y."/>
            <person name="Jindo T."/>
            <person name="Kobayashi D."/>
            <person name="Shimada A."/>
            <person name="Toyoda A."/>
            <person name="Kuroki Y."/>
            <person name="Fujiyama A."/>
            <person name="Sasaki T."/>
            <person name="Shimizu A."/>
            <person name="Asakawa S."/>
            <person name="Shimizu N."/>
            <person name="Hashimoto S."/>
            <person name="Yang J."/>
            <person name="Lee Y."/>
            <person name="Matsushima K."/>
            <person name="Sugano S."/>
            <person name="Sakaizumi M."/>
            <person name="Narita T."/>
            <person name="Ohishi K."/>
            <person name="Haga S."/>
            <person name="Ohta F."/>
            <person name="Nomoto H."/>
            <person name="Nogata K."/>
            <person name="Morishita T."/>
            <person name="Endo T."/>
            <person name="Shin-I T."/>
            <person name="Takeda H."/>
            <person name="Morishita S."/>
            <person name="Kohara Y."/>
        </authorList>
    </citation>
    <scope>NUCLEOTIDE SEQUENCE [LARGE SCALE GENOMIC DNA]</scope>
    <source>
        <strain>Hd-rR</strain>
    </source>
</reference>
<dbReference type="Proteomes" id="UP000265200">
    <property type="component" value="Chromosome 18"/>
</dbReference>
<reference evidence="6" key="4">
    <citation type="submission" date="2025-09" db="UniProtKB">
        <authorList>
            <consortium name="Ensembl"/>
        </authorList>
    </citation>
    <scope>IDENTIFICATION</scope>
    <source>
        <strain evidence="6">HSOK</strain>
    </source>
</reference>
<evidence type="ECO:0000256" key="1">
    <source>
        <dbReference type="ARBA" id="ARBA00004141"/>
    </source>
</evidence>
<evidence type="ECO:0000256" key="3">
    <source>
        <dbReference type="ARBA" id="ARBA00022989"/>
    </source>
</evidence>
<evidence type="ECO:0000256" key="4">
    <source>
        <dbReference type="ARBA" id="ARBA00023136"/>
    </source>
</evidence>
<evidence type="ECO:0000256" key="2">
    <source>
        <dbReference type="ARBA" id="ARBA00022692"/>
    </source>
</evidence>
<feature type="transmembrane region" description="Helical" evidence="5">
    <location>
        <begin position="237"/>
        <end position="260"/>
    </location>
</feature>
<keyword evidence="2 5" id="KW-0812">Transmembrane</keyword>
<reference evidence="6" key="3">
    <citation type="submission" date="2025-08" db="UniProtKB">
        <authorList>
            <consortium name="Ensembl"/>
        </authorList>
    </citation>
    <scope>IDENTIFICATION</scope>
    <source>
        <strain evidence="6">HSOK</strain>
    </source>
</reference>
<dbReference type="PANTHER" id="PTHR14347:SF3">
    <property type="entry name" value="CLAUDIN DOMAIN-CONTAINING PROTEIN 1"/>
    <property type="match status" value="1"/>
</dbReference>
<dbReference type="InterPro" id="IPR004031">
    <property type="entry name" value="PMP22/EMP/MP20/Claudin"/>
</dbReference>
<evidence type="ECO:0000256" key="5">
    <source>
        <dbReference type="SAM" id="Phobius"/>
    </source>
</evidence>
<comment type="subcellular location">
    <subcellularLocation>
        <location evidence="1">Membrane</location>
        <topology evidence="1">Multi-pass membrane protein</topology>
    </subcellularLocation>
</comment>
<evidence type="ECO:0000313" key="6">
    <source>
        <dbReference type="Ensembl" id="ENSORLP00015026560.1"/>
    </source>
</evidence>
<organism evidence="6 7">
    <name type="scientific">Oryzias latipes</name>
    <name type="common">Japanese rice fish</name>
    <name type="synonym">Japanese killifish</name>
    <dbReference type="NCBI Taxonomy" id="8090"/>
    <lineage>
        <taxon>Eukaryota</taxon>
        <taxon>Metazoa</taxon>
        <taxon>Chordata</taxon>
        <taxon>Craniata</taxon>
        <taxon>Vertebrata</taxon>
        <taxon>Euteleostomi</taxon>
        <taxon>Actinopterygii</taxon>
        <taxon>Neopterygii</taxon>
        <taxon>Teleostei</taxon>
        <taxon>Neoteleostei</taxon>
        <taxon>Acanthomorphata</taxon>
        <taxon>Ovalentaria</taxon>
        <taxon>Atherinomorphae</taxon>
        <taxon>Beloniformes</taxon>
        <taxon>Adrianichthyidae</taxon>
        <taxon>Oryziinae</taxon>
        <taxon>Oryzias</taxon>
    </lineage>
</organism>
<sequence length="276" mass="31011">MVDNRYATALVIACVLSLLATVYLSVAIGTQHWYQYSSPTVRGEANLSELRSLYEEFMEGEFDEKTYSDTLFRLNGTTGLWWRCVFVPTTPLWYKEPDLKMELHCRSYTVPEQFTPKYKEPGNHNSGEDMIRTCRFPKTPKFLRNNIVYLTSLSVCEDLWRCQFLLPLGSLGLVVLAGLTGVLACLCRSLAPTLGIGILHLLAGLCTLATVCCYLAGMDLLHRVSVLPDKVDGSLGWSLYLALVSSPLHMMAAALLLWAARSHSQNYYRMTAYRVA</sequence>
<proteinExistence type="predicted"/>
<dbReference type="InterPro" id="IPR042356">
    <property type="entry name" value="CLDN1"/>
</dbReference>
<dbReference type="AlphaFoldDB" id="A0A3P9J2R8"/>
<protein>
    <submittedName>
        <fullName evidence="6">Claudin domain containing 1a</fullName>
    </submittedName>
</protein>
<dbReference type="Gene3D" id="1.20.140.150">
    <property type="match status" value="1"/>
</dbReference>
<keyword evidence="3 5" id="KW-1133">Transmembrane helix</keyword>
<dbReference type="GO" id="GO:0016020">
    <property type="term" value="C:membrane"/>
    <property type="evidence" value="ECO:0007669"/>
    <property type="project" value="UniProtKB-SubCell"/>
</dbReference>
<keyword evidence="4 5" id="KW-0472">Membrane</keyword>